<dbReference type="Gene3D" id="3.30.230.10">
    <property type="match status" value="1"/>
</dbReference>
<dbReference type="GO" id="GO:0003723">
    <property type="term" value="F:RNA binding"/>
    <property type="evidence" value="ECO:0007669"/>
    <property type="project" value="TreeGrafter"/>
</dbReference>
<evidence type="ECO:0000256" key="1">
    <source>
        <dbReference type="ARBA" id="ARBA00005251"/>
    </source>
</evidence>
<dbReference type="Proteomes" id="UP000677054">
    <property type="component" value="Unassembled WGS sequence"/>
</dbReference>
<name>A0A7R9A9F7_9CRUS</name>
<evidence type="ECO:0000256" key="2">
    <source>
        <dbReference type="ARBA" id="ARBA00022980"/>
    </source>
</evidence>
<sequence>MLGKVDIYADVFGGGRILLENYYFAPFACGDEINPERGYNARAGSLRFAIAKALQPFVDSNTRERMRIAGLLTQDMRFQERNKVGCEGARKKWTWKKR</sequence>
<dbReference type="PANTHER" id="PTHR21569:SF1">
    <property type="entry name" value="SMALL RIBOSOMAL SUBUNIT PROTEIN US9M"/>
    <property type="match status" value="1"/>
</dbReference>
<dbReference type="GO" id="GO:0006412">
    <property type="term" value="P:translation"/>
    <property type="evidence" value="ECO:0007669"/>
    <property type="project" value="InterPro"/>
</dbReference>
<dbReference type="GO" id="GO:0005763">
    <property type="term" value="C:mitochondrial small ribosomal subunit"/>
    <property type="evidence" value="ECO:0007669"/>
    <property type="project" value="TreeGrafter"/>
</dbReference>
<reference evidence="4" key="1">
    <citation type="submission" date="2020-11" db="EMBL/GenBank/DDBJ databases">
        <authorList>
            <person name="Tran Van P."/>
        </authorList>
    </citation>
    <scope>NUCLEOTIDE SEQUENCE</scope>
</reference>
<keyword evidence="5" id="KW-1185">Reference proteome</keyword>
<dbReference type="EMBL" id="CAJPEV010002571">
    <property type="protein sequence ID" value="CAG0897355.1"/>
    <property type="molecule type" value="Genomic_DNA"/>
</dbReference>
<dbReference type="EMBL" id="LR902088">
    <property type="protein sequence ID" value="CAD7249948.1"/>
    <property type="molecule type" value="Genomic_DNA"/>
</dbReference>
<proteinExistence type="inferred from homology"/>
<keyword evidence="2" id="KW-0689">Ribosomal protein</keyword>
<dbReference type="InterPro" id="IPR020568">
    <property type="entry name" value="Ribosomal_Su5_D2-typ_SF"/>
</dbReference>
<dbReference type="AlphaFoldDB" id="A0A7R9A9F7"/>
<dbReference type="OrthoDB" id="10254627at2759"/>
<evidence type="ECO:0008006" key="6">
    <source>
        <dbReference type="Google" id="ProtNLM"/>
    </source>
</evidence>
<dbReference type="PANTHER" id="PTHR21569">
    <property type="entry name" value="RIBOSOMAL PROTEIN S9"/>
    <property type="match status" value="1"/>
</dbReference>
<evidence type="ECO:0000313" key="4">
    <source>
        <dbReference type="EMBL" id="CAD7249948.1"/>
    </source>
</evidence>
<dbReference type="SUPFAM" id="SSF54211">
    <property type="entry name" value="Ribosomal protein S5 domain 2-like"/>
    <property type="match status" value="1"/>
</dbReference>
<organism evidence="4">
    <name type="scientific">Darwinula stevensoni</name>
    <dbReference type="NCBI Taxonomy" id="69355"/>
    <lineage>
        <taxon>Eukaryota</taxon>
        <taxon>Metazoa</taxon>
        <taxon>Ecdysozoa</taxon>
        <taxon>Arthropoda</taxon>
        <taxon>Crustacea</taxon>
        <taxon>Oligostraca</taxon>
        <taxon>Ostracoda</taxon>
        <taxon>Podocopa</taxon>
        <taxon>Podocopida</taxon>
        <taxon>Darwinulocopina</taxon>
        <taxon>Darwinuloidea</taxon>
        <taxon>Darwinulidae</taxon>
        <taxon>Darwinula</taxon>
    </lineage>
</organism>
<dbReference type="InterPro" id="IPR000754">
    <property type="entry name" value="Ribosomal_uS9"/>
</dbReference>
<protein>
    <recommendedName>
        <fullName evidence="6">Ribosomal protein S9</fullName>
    </recommendedName>
</protein>
<accession>A0A7R9A9F7</accession>
<evidence type="ECO:0000256" key="3">
    <source>
        <dbReference type="ARBA" id="ARBA00023274"/>
    </source>
</evidence>
<comment type="similarity">
    <text evidence="1">Belongs to the universal ribosomal protein uS9 family.</text>
</comment>
<gene>
    <name evidence="4" type="ORF">DSTB1V02_LOCUS9733</name>
</gene>
<evidence type="ECO:0000313" key="5">
    <source>
        <dbReference type="Proteomes" id="UP000677054"/>
    </source>
</evidence>
<dbReference type="GO" id="GO:0003735">
    <property type="term" value="F:structural constituent of ribosome"/>
    <property type="evidence" value="ECO:0007669"/>
    <property type="project" value="InterPro"/>
</dbReference>
<dbReference type="InterPro" id="IPR014721">
    <property type="entry name" value="Ribsml_uS5_D2-typ_fold_subgr"/>
</dbReference>
<dbReference type="Pfam" id="PF00380">
    <property type="entry name" value="Ribosomal_S9"/>
    <property type="match status" value="1"/>
</dbReference>
<keyword evidence="3" id="KW-0687">Ribonucleoprotein</keyword>